<name>A0ABW4ZCD9_9BACT</name>
<evidence type="ECO:0000256" key="1">
    <source>
        <dbReference type="ARBA" id="ARBA00004533"/>
    </source>
</evidence>
<keyword evidence="5" id="KW-0472">Membrane</keyword>
<dbReference type="Pfam" id="PF03279">
    <property type="entry name" value="Lip_A_acyltrans"/>
    <property type="match status" value="1"/>
</dbReference>
<dbReference type="PANTHER" id="PTHR30606">
    <property type="entry name" value="LIPID A BIOSYNTHESIS LAUROYL ACYLTRANSFERASE"/>
    <property type="match status" value="1"/>
</dbReference>
<accession>A0ABW4ZCD9</accession>
<sequence>MIDRLKAFPIILAIALVNTVFRFIRVESAWKIGECLGTLCYRIMPSRRAIIDYNMEVVSNATQDFNPNAPLTESIFQRNCANLACSLKTYGMTPQQLTDCVDISISPEFRQAIQSNSGAILCLAHMGNWEILSKISSLVDPEPEKFGAVYRPLDNKAADDYVAQQRQEYNCQMFSKSTPMGTLSTFIREGGILGILADQRSGGMKNARPFFGVDSERSKLPAVLHLRTGAPLFSVAVSSPEPAKWRVEIIPIPTDVSDINVDDAVTLITSSYEKNFRSNLLDVFWLHRYWVKKA</sequence>
<keyword evidence="3" id="KW-0997">Cell inner membrane</keyword>
<keyword evidence="4" id="KW-0808">Transferase</keyword>
<comment type="caution">
    <text evidence="7">The sequence shown here is derived from an EMBL/GenBank/DDBJ whole genome shotgun (WGS) entry which is preliminary data.</text>
</comment>
<dbReference type="Proteomes" id="UP001597389">
    <property type="component" value="Unassembled WGS sequence"/>
</dbReference>
<organism evidence="7 8">
    <name type="scientific">Rubritalea tangerina</name>
    <dbReference type="NCBI Taxonomy" id="430798"/>
    <lineage>
        <taxon>Bacteria</taxon>
        <taxon>Pseudomonadati</taxon>
        <taxon>Verrucomicrobiota</taxon>
        <taxon>Verrucomicrobiia</taxon>
        <taxon>Verrucomicrobiales</taxon>
        <taxon>Rubritaleaceae</taxon>
        <taxon>Rubritalea</taxon>
    </lineage>
</organism>
<dbReference type="RefSeq" id="WP_377086271.1">
    <property type="nucleotide sequence ID" value="NZ_JBHSJL010000014.1"/>
</dbReference>
<keyword evidence="8" id="KW-1185">Reference proteome</keyword>
<protein>
    <submittedName>
        <fullName evidence="7">Lysophospholipid acyltransferase family protein</fullName>
    </submittedName>
</protein>
<dbReference type="PANTHER" id="PTHR30606:SF10">
    <property type="entry name" value="PHOSPHATIDYLINOSITOL MANNOSIDE ACYLTRANSFERASE"/>
    <property type="match status" value="1"/>
</dbReference>
<dbReference type="InterPro" id="IPR004960">
    <property type="entry name" value="LipA_acyltrans"/>
</dbReference>
<dbReference type="GO" id="GO:0016746">
    <property type="term" value="F:acyltransferase activity"/>
    <property type="evidence" value="ECO:0007669"/>
    <property type="project" value="UniProtKB-KW"/>
</dbReference>
<evidence type="ECO:0000313" key="8">
    <source>
        <dbReference type="Proteomes" id="UP001597389"/>
    </source>
</evidence>
<evidence type="ECO:0000256" key="4">
    <source>
        <dbReference type="ARBA" id="ARBA00022679"/>
    </source>
</evidence>
<evidence type="ECO:0000256" key="3">
    <source>
        <dbReference type="ARBA" id="ARBA00022519"/>
    </source>
</evidence>
<comment type="subcellular location">
    <subcellularLocation>
        <location evidence="1">Cell inner membrane</location>
    </subcellularLocation>
</comment>
<proteinExistence type="predicted"/>
<dbReference type="CDD" id="cd07984">
    <property type="entry name" value="LPLAT_LABLAT-like"/>
    <property type="match status" value="1"/>
</dbReference>
<keyword evidence="6 7" id="KW-0012">Acyltransferase</keyword>
<dbReference type="EMBL" id="JBHUJB010000046">
    <property type="protein sequence ID" value="MFD2159512.1"/>
    <property type="molecule type" value="Genomic_DNA"/>
</dbReference>
<evidence type="ECO:0000256" key="5">
    <source>
        <dbReference type="ARBA" id="ARBA00023136"/>
    </source>
</evidence>
<evidence type="ECO:0000256" key="6">
    <source>
        <dbReference type="ARBA" id="ARBA00023315"/>
    </source>
</evidence>
<keyword evidence="2" id="KW-1003">Cell membrane</keyword>
<reference evidence="8" key="1">
    <citation type="journal article" date="2019" name="Int. J. Syst. Evol. Microbiol.">
        <title>The Global Catalogue of Microorganisms (GCM) 10K type strain sequencing project: providing services to taxonomists for standard genome sequencing and annotation.</title>
        <authorList>
            <consortium name="The Broad Institute Genomics Platform"/>
            <consortium name="The Broad Institute Genome Sequencing Center for Infectious Disease"/>
            <person name="Wu L."/>
            <person name="Ma J."/>
        </authorList>
    </citation>
    <scope>NUCLEOTIDE SEQUENCE [LARGE SCALE GENOMIC DNA]</scope>
    <source>
        <strain evidence="8">CCUG 57942</strain>
    </source>
</reference>
<evidence type="ECO:0000256" key="2">
    <source>
        <dbReference type="ARBA" id="ARBA00022475"/>
    </source>
</evidence>
<gene>
    <name evidence="7" type="ORF">ACFSW8_11425</name>
</gene>
<evidence type="ECO:0000313" key="7">
    <source>
        <dbReference type="EMBL" id="MFD2159512.1"/>
    </source>
</evidence>